<dbReference type="PaxDb" id="7955-ENSDARP00000079717"/>
<dbReference type="RefSeq" id="NP_001038905.2">
    <property type="nucleotide sequence ID" value="NM_001045440.2"/>
</dbReference>
<dbReference type="GO" id="GO:0006412">
    <property type="term" value="P:translation"/>
    <property type="evidence" value="ECO:0007669"/>
    <property type="project" value="InterPro"/>
</dbReference>
<evidence type="ECO:0000313" key="12">
    <source>
        <dbReference type="RefSeq" id="NP_001038905.2"/>
    </source>
</evidence>
<accession>F1R044</accession>
<dbReference type="Bgee" id="ENSDARG00000060489">
    <property type="expression patterns" value="Expressed in cardiac ventricle and 29 other cell types or tissues"/>
</dbReference>
<sequence>MTLLGLLQFLGRSLHRLELRLAQAAGFDSLGPALAVNGPSVFPQHSHNSDEENSQPSFLDSIFWMAAPKKRRTIEVNRCRRRNPNKMIKVKYNFEPCLECGNMKLKHTLCGFCYEKISKETTNIRRQMSVMEGGPLKAPAVESVVLYESEKPSDADQGKRIVERNRKRPYWFSL</sequence>
<name>F1R044_DANRE</name>
<dbReference type="Pfam" id="PF01783">
    <property type="entry name" value="Ribosomal_L32p"/>
    <property type="match status" value="1"/>
</dbReference>
<dbReference type="KEGG" id="dre:751730"/>
<dbReference type="InterPro" id="IPR011332">
    <property type="entry name" value="Ribosomal_zn-bd"/>
</dbReference>
<dbReference type="eggNOG" id="KOG4080">
    <property type="taxonomic scope" value="Eukaryota"/>
</dbReference>
<evidence type="ECO:0000256" key="5">
    <source>
        <dbReference type="ARBA" id="ARBA00023128"/>
    </source>
</evidence>
<dbReference type="GeneID" id="751730"/>
<organism evidence="10">
    <name type="scientific">Danio rerio</name>
    <name type="common">Zebrafish</name>
    <name type="synonym">Brachydanio rerio</name>
    <dbReference type="NCBI Taxonomy" id="7955"/>
    <lineage>
        <taxon>Eukaryota</taxon>
        <taxon>Metazoa</taxon>
        <taxon>Chordata</taxon>
        <taxon>Craniata</taxon>
        <taxon>Vertebrata</taxon>
        <taxon>Euteleostomi</taxon>
        <taxon>Actinopterygii</taxon>
        <taxon>Neopterygii</taxon>
        <taxon>Teleostei</taxon>
        <taxon>Ostariophysi</taxon>
        <taxon>Cypriniformes</taxon>
        <taxon>Danionidae</taxon>
        <taxon>Danioninae</taxon>
        <taxon>Danio</taxon>
    </lineage>
</organism>
<proteinExistence type="inferred from homology"/>
<keyword evidence="6" id="KW-0687">Ribonucleoprotein</keyword>
<evidence type="ECO:0000256" key="1">
    <source>
        <dbReference type="ARBA" id="ARBA00004173"/>
    </source>
</evidence>
<reference evidence="12" key="4">
    <citation type="journal article" date="2021" name="Comp. Biochem. Physiol. Part D Genomics Proteomics">
        <title>Expression profiling and functional characterization of the duplicated Oxr1b gene in zebrafish.</title>
        <authorList>
            <person name="Xu H."/>
            <person name="Wang G."/>
            <person name="Chi Y.Y."/>
            <person name="Kou Y.X."/>
            <person name="Li Y."/>
        </authorList>
    </citation>
    <scope>NUCLEOTIDE SEQUENCE</scope>
    <source>
        <strain evidence="12">Tuebingen</strain>
    </source>
</reference>
<dbReference type="CTD" id="64983"/>
<keyword evidence="5" id="KW-0496">Mitochondrion</keyword>
<accession>A0A8M1NAP7</accession>
<comment type="similarity">
    <text evidence="2">Belongs to the bacterial ribosomal protein bL32 family.</text>
</comment>
<keyword evidence="11" id="KW-1185">Reference proteome</keyword>
<dbReference type="AlphaFoldDB" id="F1R044"/>
<protein>
    <recommendedName>
        <fullName evidence="7">Large ribosomal subunit protein bL32m</fullName>
    </recommendedName>
    <alternativeName>
        <fullName evidence="8">39S ribosomal protein L32, mitochondrial</fullName>
    </alternativeName>
</protein>
<dbReference type="ZFIN" id="ZDB-GENE-060825-188">
    <property type="gene designation" value="mrpl32"/>
</dbReference>
<dbReference type="PANTHER" id="PTHR21026:SF2">
    <property type="entry name" value="LARGE RIBOSOMAL SUBUNIT PROTEIN BL32M"/>
    <property type="match status" value="1"/>
</dbReference>
<dbReference type="EMBL" id="FO704821">
    <property type="status" value="NOT_ANNOTATED_CDS"/>
    <property type="molecule type" value="Genomic_DNA"/>
</dbReference>
<reference evidence="10" key="1">
    <citation type="submission" date="2011-06" db="UniProtKB">
        <authorList>
            <consortium name="Ensembl"/>
        </authorList>
    </citation>
    <scope>IDENTIFICATION</scope>
    <source>
        <strain evidence="10">Tuebingen</strain>
    </source>
</reference>
<evidence type="ECO:0000256" key="8">
    <source>
        <dbReference type="ARBA" id="ARBA00042577"/>
    </source>
</evidence>
<dbReference type="SUPFAM" id="SSF57829">
    <property type="entry name" value="Zn-binding ribosomal proteins"/>
    <property type="match status" value="1"/>
</dbReference>
<reference evidence="12" key="6">
    <citation type="submission" date="2025-04" db="UniProtKB">
        <authorList>
            <consortium name="RefSeq"/>
        </authorList>
    </citation>
    <scope>IDENTIFICATION</scope>
    <source>
        <strain evidence="12">Tuebingen</strain>
    </source>
</reference>
<reference evidence="10 11" key="2">
    <citation type="journal article" date="2013" name="Nature">
        <title>The zebrafish reference genome sequence and its relationship to the human genome.</title>
        <authorList>
            <consortium name="Genome Reference Consortium Zebrafish"/>
            <person name="Howe K."/>
            <person name="Clark M.D."/>
            <person name="Torroja C.F."/>
            <person name="Torrance J."/>
            <person name="Berthelot C."/>
            <person name="Muffato M."/>
            <person name="Collins J.E."/>
            <person name="Humphray S."/>
            <person name="McLaren K."/>
            <person name="Matthews L."/>
            <person name="McLaren S."/>
            <person name="Sealy I."/>
            <person name="Caccamo M."/>
            <person name="Churcher C."/>
            <person name="Scott C."/>
            <person name="Barrett J.C."/>
            <person name="Koch R."/>
            <person name="Rauch G.J."/>
            <person name="White S."/>
            <person name="Chow W."/>
            <person name="Kilian B."/>
            <person name="Quintais L.T."/>
            <person name="Guerra-Assuncao J.A."/>
            <person name="Zhou Y."/>
            <person name="Gu Y."/>
            <person name="Yen J."/>
            <person name="Vogel J.H."/>
            <person name="Eyre T."/>
            <person name="Redmond S."/>
            <person name="Banerjee R."/>
            <person name="Chi J."/>
            <person name="Fu B."/>
            <person name="Langley E."/>
            <person name="Maguire S.F."/>
            <person name="Laird G.K."/>
            <person name="Lloyd D."/>
            <person name="Kenyon E."/>
            <person name="Donaldson S."/>
            <person name="Sehra H."/>
            <person name="Almeida-King J."/>
            <person name="Loveland J."/>
            <person name="Trevanion S."/>
            <person name="Jones M."/>
            <person name="Quail M."/>
            <person name="Willey D."/>
            <person name="Hunt A."/>
            <person name="Burton J."/>
            <person name="Sims S."/>
            <person name="McLay K."/>
            <person name="Plumb B."/>
            <person name="Davis J."/>
            <person name="Clee C."/>
            <person name="Oliver K."/>
            <person name="Clark R."/>
            <person name="Riddle C."/>
            <person name="Elliot D."/>
            <person name="Eliott D."/>
            <person name="Threadgold G."/>
            <person name="Harden G."/>
            <person name="Ware D."/>
            <person name="Begum S."/>
            <person name="Mortimore B."/>
            <person name="Mortimer B."/>
            <person name="Kerry G."/>
            <person name="Heath P."/>
            <person name="Phillimore B."/>
            <person name="Tracey A."/>
            <person name="Corby N."/>
            <person name="Dunn M."/>
            <person name="Johnson C."/>
            <person name="Wood J."/>
            <person name="Clark S."/>
            <person name="Pelan S."/>
            <person name="Griffiths G."/>
            <person name="Smith M."/>
            <person name="Glithero R."/>
            <person name="Howden P."/>
            <person name="Barker N."/>
            <person name="Lloyd C."/>
            <person name="Stevens C."/>
            <person name="Harley J."/>
            <person name="Holt K."/>
            <person name="Panagiotidis G."/>
            <person name="Lovell J."/>
            <person name="Beasley H."/>
            <person name="Henderson C."/>
            <person name="Gordon D."/>
            <person name="Auger K."/>
            <person name="Wright D."/>
            <person name="Collins J."/>
            <person name="Raisen C."/>
            <person name="Dyer L."/>
            <person name="Leung K."/>
            <person name="Robertson L."/>
            <person name="Ambridge K."/>
            <person name="Leongamornlert D."/>
            <person name="McGuire S."/>
            <person name="Gilderthorp R."/>
            <person name="Griffiths C."/>
            <person name="Manthravadi D."/>
            <person name="Nichol S."/>
            <person name="Barker G."/>
            <person name="Whitehead S."/>
            <person name="Kay M."/>
            <person name="Brown J."/>
            <person name="Murnane C."/>
            <person name="Gray E."/>
            <person name="Humphries M."/>
            <person name="Sycamore N."/>
            <person name="Barker D."/>
            <person name="Saunders D."/>
            <person name="Wallis J."/>
            <person name="Babbage A."/>
            <person name="Hammond S."/>
            <person name="Mashreghi-Mohammadi M."/>
            <person name="Barr L."/>
            <person name="Martin S."/>
            <person name="Wray P."/>
            <person name="Ellington A."/>
            <person name="Matthews N."/>
            <person name="Ellwood M."/>
            <person name="Woodmansey R."/>
            <person name="Clark G."/>
            <person name="Cooper J."/>
            <person name="Cooper J."/>
            <person name="Tromans A."/>
            <person name="Grafham D."/>
            <person name="Skuce C."/>
            <person name="Pandian R."/>
            <person name="Andrews R."/>
            <person name="Harrison E."/>
            <person name="Kimberley A."/>
            <person name="Garnett J."/>
            <person name="Fosker N."/>
            <person name="Hall R."/>
            <person name="Garner P."/>
            <person name="Kelly D."/>
            <person name="Bird C."/>
            <person name="Palmer S."/>
            <person name="Gehring I."/>
            <person name="Berger A."/>
            <person name="Dooley C.M."/>
            <person name="Ersan-Urun Z."/>
            <person name="Eser C."/>
            <person name="Geiger H."/>
            <person name="Geisler M."/>
            <person name="Karotki L."/>
            <person name="Kirn A."/>
            <person name="Konantz J."/>
            <person name="Konantz M."/>
            <person name="Oberlander M."/>
            <person name="Rudolph-Geiger S."/>
            <person name="Teucke M."/>
            <person name="Lanz C."/>
            <person name="Raddatz G."/>
            <person name="Osoegawa K."/>
            <person name="Zhu B."/>
            <person name="Rapp A."/>
            <person name="Widaa S."/>
            <person name="Langford C."/>
            <person name="Yang F."/>
            <person name="Schuster S.C."/>
            <person name="Carter N.P."/>
            <person name="Harrow J."/>
            <person name="Ning Z."/>
            <person name="Herrero J."/>
            <person name="Searle S.M."/>
            <person name="Enright A."/>
            <person name="Geisler R."/>
            <person name="Plasterk R.H."/>
            <person name="Lee C."/>
            <person name="Westerfield M."/>
            <person name="de Jong P.J."/>
            <person name="Zon L.I."/>
            <person name="Postlethwait J.H."/>
            <person name="Nusslein-Volhard C."/>
            <person name="Hubbard T.J."/>
            <person name="Roest Crollius H."/>
            <person name="Rogers J."/>
            <person name="Stemple D.L."/>
        </authorList>
    </citation>
    <scope>NUCLEOTIDE SEQUENCE [LARGE SCALE GENOMIC DNA]</scope>
    <source>
        <strain evidence="10">Tuebingen</strain>
    </source>
</reference>
<keyword evidence="3" id="KW-0809">Transit peptide</keyword>
<evidence type="ECO:0000256" key="7">
    <source>
        <dbReference type="ARBA" id="ARBA00039935"/>
    </source>
</evidence>
<dbReference type="HOGENOM" id="CLU_116455_1_0_1"/>
<dbReference type="OrthoDB" id="2014905at2759"/>
<dbReference type="InterPro" id="IPR051991">
    <property type="entry name" value="Mitoribosomal_protein_bL32"/>
</dbReference>
<evidence type="ECO:0000256" key="4">
    <source>
        <dbReference type="ARBA" id="ARBA00022980"/>
    </source>
</evidence>
<reference evidence="12" key="5">
    <citation type="journal article" date="2022" name="Life. Sci Alliance">
        <title>Profiling subcellular localization of nuclear-encoded mitochondrial gene products in zebrafish.</title>
        <authorList>
            <person name="Uszczynska-Ratajczak B."/>
            <person name="Sugunan S."/>
            <person name="Kwiatkowska M."/>
            <person name="Migdal M."/>
            <person name="Carbonell-Sala S."/>
            <person name="Sokol A."/>
            <person name="Winata C.L."/>
            <person name="Chacinska A."/>
        </authorList>
    </citation>
    <scope>NUCLEOTIDE SEQUENCE</scope>
    <source>
        <strain evidence="12">Tuebingen</strain>
    </source>
</reference>
<comment type="function">
    <text evidence="9">Component of the mitochondrial large ribosomal subunit (mt-LSU). The mitochondrial ribosome (mitoribosome) is a large ribonucleoprotein complex responsible for the synthesis of proteins inside mitochondria.</text>
</comment>
<dbReference type="AGR" id="ZFIN:ZDB-GENE-060825-188"/>
<evidence type="ECO:0000256" key="6">
    <source>
        <dbReference type="ARBA" id="ARBA00023274"/>
    </source>
</evidence>
<evidence type="ECO:0000256" key="2">
    <source>
        <dbReference type="ARBA" id="ARBA00008560"/>
    </source>
</evidence>
<dbReference type="SMR" id="F1R044"/>
<dbReference type="OMA" id="VLCPHCY"/>
<dbReference type="PhylomeDB" id="F1R044"/>
<dbReference type="Proteomes" id="UP000000437">
    <property type="component" value="Chromosome 16"/>
</dbReference>
<dbReference type="GO" id="GO:0005762">
    <property type="term" value="C:mitochondrial large ribosomal subunit"/>
    <property type="evidence" value="ECO:0000318"/>
    <property type="project" value="GO_Central"/>
</dbReference>
<dbReference type="InterPro" id="IPR002677">
    <property type="entry name" value="Ribosomal_bL32"/>
</dbReference>
<evidence type="ECO:0000313" key="11">
    <source>
        <dbReference type="Proteomes" id="UP000000437"/>
    </source>
</evidence>
<evidence type="ECO:0000313" key="13">
    <source>
        <dbReference type="ZFIN" id="ZDB-GENE-060825-188"/>
    </source>
</evidence>
<evidence type="ECO:0000256" key="9">
    <source>
        <dbReference type="ARBA" id="ARBA00045766"/>
    </source>
</evidence>
<dbReference type="GeneTree" id="ENSGT00390000014996"/>
<dbReference type="PANTHER" id="PTHR21026">
    <property type="entry name" value="39S RIBOSOMAL PROTEIN L32, MITOCHONDRIAL"/>
    <property type="match status" value="1"/>
</dbReference>
<dbReference type="GO" id="GO:0003735">
    <property type="term" value="F:structural constituent of ribosome"/>
    <property type="evidence" value="ECO:0000318"/>
    <property type="project" value="GO_Central"/>
</dbReference>
<evidence type="ECO:0000313" key="10">
    <source>
        <dbReference type="Ensembl" id="ENSDARP00000079717"/>
    </source>
</evidence>
<evidence type="ECO:0000256" key="3">
    <source>
        <dbReference type="ARBA" id="ARBA00022946"/>
    </source>
</evidence>
<dbReference type="STRING" id="7955.ENSDARP00000079717"/>
<dbReference type="Ensembl" id="ENSDART00000085282.6">
    <property type="protein sequence ID" value="ENSDARP00000079717.3"/>
    <property type="gene ID" value="ENSDARG00000060489.6"/>
</dbReference>
<keyword evidence="4 12" id="KW-0689">Ribosomal protein</keyword>
<reference evidence="12" key="3">
    <citation type="journal article" date="2015" name="Nat. Commun.">
        <title>RFX transcription factors are essential for hearing in mice.</title>
        <authorList>
            <person name="Elkon R."/>
            <person name="Milon B."/>
            <person name="Morrison L."/>
            <person name="Shah M."/>
            <person name="Vijayakumar S."/>
            <person name="Racherla M."/>
            <person name="Leitch C.C."/>
            <person name="Silipino L."/>
            <person name="Hadi S."/>
            <person name="Weiss-Gayet M."/>
            <person name="Barras E."/>
            <person name="Schmid C.D."/>
            <person name="Ait-Lounis A."/>
            <person name="Barnes A."/>
            <person name="Song Y."/>
            <person name="Eisenman D.J."/>
            <person name="Eliyahu E."/>
            <person name="Frolenkov G.I."/>
            <person name="Strome S.E."/>
            <person name="Durand B."/>
            <person name="Zaghloul N.A."/>
            <person name="Jones S.M."/>
            <person name="Reith W."/>
            <person name="Hertzano R."/>
        </authorList>
    </citation>
    <scope>NUCLEOTIDE SEQUENCE</scope>
    <source>
        <strain evidence="12">Tuebingen</strain>
    </source>
</reference>
<comment type="subcellular location">
    <subcellularLocation>
        <location evidence="1">Mitochondrion</location>
    </subcellularLocation>
</comment>
<gene>
    <name evidence="10 12 13" type="primary">mrpl32</name>
    <name evidence="12" type="synonym">zgc:153328</name>
</gene>